<dbReference type="RefSeq" id="WP_108719102.1">
    <property type="nucleotide sequence ID" value="NZ_VENP01000004.1"/>
</dbReference>
<accession>A0A5C5BG75</accession>
<dbReference type="OrthoDB" id="3267550at2"/>
<dbReference type="EMBL" id="VENP01000004">
    <property type="protein sequence ID" value="TNU76725.1"/>
    <property type="molecule type" value="Genomic_DNA"/>
</dbReference>
<dbReference type="AlphaFoldDB" id="A0A5C5BG75"/>
<gene>
    <name evidence="2" type="ORF">FH969_02280</name>
</gene>
<feature type="signal peptide" evidence="1">
    <location>
        <begin position="1"/>
        <end position="26"/>
    </location>
</feature>
<reference evidence="2 3" key="1">
    <citation type="submission" date="2019-06" db="EMBL/GenBank/DDBJ databases">
        <title>Draft genome sequence of Miniimonas arenae KCTC 19750T isolated from sea sand.</title>
        <authorList>
            <person name="Park S.-J."/>
        </authorList>
    </citation>
    <scope>NUCLEOTIDE SEQUENCE [LARGE SCALE GENOMIC DNA]</scope>
    <source>
        <strain evidence="2 3">KCTC 19750</strain>
    </source>
</reference>
<protein>
    <recommendedName>
        <fullName evidence="4">DNA modification methylase</fullName>
    </recommendedName>
</protein>
<evidence type="ECO:0000256" key="1">
    <source>
        <dbReference type="SAM" id="SignalP"/>
    </source>
</evidence>
<keyword evidence="1" id="KW-0732">Signal</keyword>
<evidence type="ECO:0000313" key="2">
    <source>
        <dbReference type="EMBL" id="TNU76725.1"/>
    </source>
</evidence>
<dbReference type="PROSITE" id="PS51257">
    <property type="entry name" value="PROKAR_LIPOPROTEIN"/>
    <property type="match status" value="1"/>
</dbReference>
<organism evidence="2 3">
    <name type="scientific">Miniimonas arenae</name>
    <dbReference type="NCBI Taxonomy" id="676201"/>
    <lineage>
        <taxon>Bacteria</taxon>
        <taxon>Bacillati</taxon>
        <taxon>Actinomycetota</taxon>
        <taxon>Actinomycetes</taxon>
        <taxon>Micrococcales</taxon>
        <taxon>Beutenbergiaceae</taxon>
        <taxon>Miniimonas</taxon>
    </lineage>
</organism>
<feature type="chain" id="PRO_5038523565" description="DNA modification methylase" evidence="1">
    <location>
        <begin position="27"/>
        <end position="152"/>
    </location>
</feature>
<evidence type="ECO:0008006" key="4">
    <source>
        <dbReference type="Google" id="ProtNLM"/>
    </source>
</evidence>
<evidence type="ECO:0000313" key="3">
    <source>
        <dbReference type="Proteomes" id="UP000313849"/>
    </source>
</evidence>
<comment type="caution">
    <text evidence="2">The sequence shown here is derived from an EMBL/GenBank/DDBJ whole genome shotgun (WGS) entry which is preliminary data.</text>
</comment>
<proteinExistence type="predicted"/>
<keyword evidence="3" id="KW-1185">Reference proteome</keyword>
<dbReference type="Proteomes" id="UP000313849">
    <property type="component" value="Unassembled WGS sequence"/>
</dbReference>
<name>A0A5C5BG75_9MICO</name>
<sequence length="152" mass="15372">MSRTVTRAAGALLAVAALTACSPVLTDEPYASSDGVQLRWGENASVKGENILVIADAVGGDARVVGGLTNNGTEDAQITFGFTDGDTTRVTVPAGETVLLDPTSGEDVVLADVPVQPGAVVDMTFDTPGLGTQSIAVPVLDGTLAEYADLVP</sequence>